<keyword evidence="5 8" id="KW-0067">ATP-binding</keyword>
<keyword evidence="3 8" id="KW-0436">Ligase</keyword>
<comment type="subunit">
    <text evidence="8">Composed of two chains; the small (or glutamine) chain promotes the hydrolysis of glutamine to ammonia, which is used by the large (or ammonia) chain to synthesize carbamoyl phosphate. Tetramer of heterodimers (alpha,beta)4.</text>
</comment>
<dbReference type="NCBIfam" id="NF009475">
    <property type="entry name" value="PRK12838.1"/>
    <property type="match status" value="1"/>
</dbReference>
<comment type="catalytic activity">
    <reaction evidence="7 8">
        <text>hydrogencarbonate + L-glutamine + 2 ATP + H2O = carbamoyl phosphate + L-glutamate + 2 ADP + phosphate + 2 H(+)</text>
        <dbReference type="Rhea" id="RHEA:18633"/>
        <dbReference type="ChEBI" id="CHEBI:15377"/>
        <dbReference type="ChEBI" id="CHEBI:15378"/>
        <dbReference type="ChEBI" id="CHEBI:17544"/>
        <dbReference type="ChEBI" id="CHEBI:29985"/>
        <dbReference type="ChEBI" id="CHEBI:30616"/>
        <dbReference type="ChEBI" id="CHEBI:43474"/>
        <dbReference type="ChEBI" id="CHEBI:58228"/>
        <dbReference type="ChEBI" id="CHEBI:58359"/>
        <dbReference type="ChEBI" id="CHEBI:456216"/>
        <dbReference type="EC" id="6.3.5.5"/>
    </reaction>
</comment>
<dbReference type="PRINTS" id="PR00099">
    <property type="entry name" value="CPSGATASE"/>
</dbReference>
<dbReference type="RefSeq" id="WP_318750561.1">
    <property type="nucleotide sequence ID" value="NZ_CP132508.1"/>
</dbReference>
<dbReference type="PANTHER" id="PTHR43418">
    <property type="entry name" value="MULTIFUNCTIONAL TRYPTOPHAN BIOSYNTHESIS PROTEIN-RELATED"/>
    <property type="match status" value="1"/>
</dbReference>
<dbReference type="GO" id="GO:0004088">
    <property type="term" value="F:carbamoyl-phosphate synthase (glutamine-hydrolyzing) activity"/>
    <property type="evidence" value="ECO:0007669"/>
    <property type="project" value="UniProtKB-EC"/>
</dbReference>
<comment type="catalytic activity">
    <reaction evidence="8">
        <text>L-glutamine + H2O = L-glutamate + NH4(+)</text>
        <dbReference type="Rhea" id="RHEA:15889"/>
        <dbReference type="ChEBI" id="CHEBI:15377"/>
        <dbReference type="ChEBI" id="CHEBI:28938"/>
        <dbReference type="ChEBI" id="CHEBI:29985"/>
        <dbReference type="ChEBI" id="CHEBI:58359"/>
    </reaction>
</comment>
<evidence type="ECO:0000256" key="5">
    <source>
        <dbReference type="ARBA" id="ARBA00022840"/>
    </source>
</evidence>
<proteinExistence type="inferred from homology"/>
<dbReference type="HAMAP" id="MF_01209">
    <property type="entry name" value="CPSase_S_chain"/>
    <property type="match status" value="1"/>
</dbReference>
<evidence type="ECO:0000256" key="7">
    <source>
        <dbReference type="ARBA" id="ARBA00048816"/>
    </source>
</evidence>
<feature type="binding site" evidence="8">
    <location>
        <position position="394"/>
    </location>
    <ligand>
        <name>L-glutamine</name>
        <dbReference type="ChEBI" id="CHEBI:58359"/>
    </ligand>
</feature>
<organism evidence="11 12">
    <name type="scientific">Thermaerobacter composti</name>
    <dbReference type="NCBI Taxonomy" id="554949"/>
    <lineage>
        <taxon>Bacteria</taxon>
        <taxon>Bacillati</taxon>
        <taxon>Bacillota</taxon>
        <taxon>Clostridia</taxon>
        <taxon>Eubacteriales</taxon>
        <taxon>Clostridiales Family XVII. Incertae Sedis</taxon>
        <taxon>Thermaerobacter</taxon>
    </lineage>
</organism>
<keyword evidence="8" id="KW-0055">Arginine biosynthesis</keyword>
<protein>
    <recommendedName>
        <fullName evidence="8">Carbamoyl phosphate synthase small chain</fullName>
        <ecNumber evidence="8">6.3.5.5</ecNumber>
    </recommendedName>
    <alternativeName>
        <fullName evidence="8">Carbamoyl phosphate synthetase glutamine chain</fullName>
    </alternativeName>
</protein>
<comment type="function">
    <text evidence="8">Small subunit of the glutamine-dependent carbamoyl phosphate synthetase (CPSase). CPSase catalyzes the formation of carbamoyl phosphate from the ammonia moiety of glutamine, carbonate, and phosphate donated by ATP, constituting the first step of 2 biosynthetic pathways, one leading to arginine and/or urea and the other to pyrimidine nucleotides. The small subunit (glutamine amidotransferase) binds and cleaves glutamine to supply the large subunit with the substrate ammonia.</text>
</comment>
<comment type="pathway">
    <text evidence="1 8">Amino-acid biosynthesis; L-arginine biosynthesis; carbamoyl phosphate from bicarbonate: step 1/1.</text>
</comment>
<keyword evidence="6 8" id="KW-0315">Glutamine amidotransferase</keyword>
<feature type="region of interest" description="Disordered" evidence="9">
    <location>
        <begin position="1"/>
        <end position="21"/>
    </location>
</feature>
<comment type="pathway">
    <text evidence="8">Pyrimidine metabolism; UMP biosynthesis via de novo pathway; (S)-dihydroorotate from bicarbonate: step 1/3.</text>
</comment>
<gene>
    <name evidence="8 11" type="primary">carA</name>
    <name evidence="11" type="ORF">Q5761_10490</name>
</gene>
<feature type="active site" description="Nucleophile" evidence="8">
    <location>
        <position position="339"/>
    </location>
</feature>
<dbReference type="PROSITE" id="PS51273">
    <property type="entry name" value="GATASE_TYPE_1"/>
    <property type="match status" value="1"/>
</dbReference>
<dbReference type="Gene3D" id="3.50.30.20">
    <property type="entry name" value="Carbamoyl-phosphate synthase small subunit, N-terminal domain"/>
    <property type="match status" value="1"/>
</dbReference>
<dbReference type="Pfam" id="PF00117">
    <property type="entry name" value="GATase"/>
    <property type="match status" value="1"/>
</dbReference>
<evidence type="ECO:0000256" key="3">
    <source>
        <dbReference type="ARBA" id="ARBA00022598"/>
    </source>
</evidence>
<feature type="binding site" evidence="8">
    <location>
        <position position="113"/>
    </location>
    <ligand>
        <name>L-glutamine</name>
        <dbReference type="ChEBI" id="CHEBI:58359"/>
    </ligand>
</feature>
<feature type="binding site" evidence="8">
    <location>
        <position position="340"/>
    </location>
    <ligand>
        <name>L-glutamine</name>
        <dbReference type="ChEBI" id="CHEBI:58359"/>
    </ligand>
</feature>
<feature type="binding site" evidence="8">
    <location>
        <position position="391"/>
    </location>
    <ligand>
        <name>L-glutamine</name>
        <dbReference type="ChEBI" id="CHEBI:58359"/>
    </ligand>
</feature>
<feature type="domain" description="Carbamoyl-phosphate synthase small subunit N-terminal" evidence="10">
    <location>
        <begin position="59"/>
        <end position="197"/>
    </location>
</feature>
<dbReference type="CDD" id="cd01744">
    <property type="entry name" value="GATase1_CPSase"/>
    <property type="match status" value="1"/>
</dbReference>
<dbReference type="SUPFAM" id="SSF52021">
    <property type="entry name" value="Carbamoyl phosphate synthetase, small subunit N-terminal domain"/>
    <property type="match status" value="1"/>
</dbReference>
<sequence>MDCGEPVPPAPALRDGDPAPHAAVRGASAQVAPVAGRGAARVAGRGADGAAAPARADVVPARLVLEDGTQWFGRLVAGPGPGRGGAGGAWAVTGEVVFNTAMTGYQELLSDPSYDGQIVVLTYPLVGNYGVHDGEDESAGPRVQALIARELFDAGAVGLQPLAAHLAAAGVPAADGFDTRALTRHLRRHGTLRGVLTTDLGVPVEELAARAARWRPPSALEAGTRRPYRLEPPRAATATPDGAIPAPDGVGSAGPAVPAGAGHHAVLVDFGVKRNILRALVAQGWRVTVVPARTPADDILALRPDVVILSNGPGDPRDLGEVLGTVRRVAEAVPTFGICLGHQLLGLAFGGRAYKLPFGHRGANHPVKEIAAAAWAGAGGGEGRVFMTSQNHGYALDAESLEAAGLIVTHVNLNDGTVEGLCHPHLPVRGLQFHPEAAPGPRDAAPLLAEFLRQVTGGAPARAAEGAAVGAGRGSAVVASGAGRAAGAERPAGGTGPAPAAAGRWLAAAPGAVEGGIAGA</sequence>
<keyword evidence="8" id="KW-0665">Pyrimidine biosynthesis</keyword>
<reference evidence="11 12" key="1">
    <citation type="submission" date="2023-08" db="EMBL/GenBank/DDBJ databases">
        <title>Genome sequence of Thermaerobacter compostii strain Ins1, a spore-forming filamentous bacterium isolated from a deep geothermal reservoir.</title>
        <authorList>
            <person name="Bregnard D."/>
            <person name="Gonzalez D."/>
            <person name="Junier P."/>
        </authorList>
    </citation>
    <scope>NUCLEOTIDE SEQUENCE [LARGE SCALE GENOMIC DNA]</scope>
    <source>
        <strain evidence="11 12">Ins1</strain>
    </source>
</reference>
<dbReference type="Proteomes" id="UP001304683">
    <property type="component" value="Chromosome"/>
</dbReference>
<dbReference type="InterPro" id="IPR002474">
    <property type="entry name" value="CarbamoylP_synth_ssu_N"/>
</dbReference>
<dbReference type="EC" id="6.3.5.5" evidence="8"/>
<dbReference type="SMART" id="SM01097">
    <property type="entry name" value="CPSase_sm_chain"/>
    <property type="match status" value="1"/>
</dbReference>
<dbReference type="PANTHER" id="PTHR43418:SF7">
    <property type="entry name" value="CARBAMOYL-PHOSPHATE SYNTHASE SMALL CHAIN"/>
    <property type="match status" value="1"/>
</dbReference>
<evidence type="ECO:0000256" key="2">
    <source>
        <dbReference type="ARBA" id="ARBA00007800"/>
    </source>
</evidence>
<dbReference type="PRINTS" id="PR00096">
    <property type="entry name" value="GATASE"/>
</dbReference>
<dbReference type="Gene3D" id="3.40.50.880">
    <property type="match status" value="1"/>
</dbReference>
<dbReference type="SUPFAM" id="SSF52317">
    <property type="entry name" value="Class I glutamine amidotransferase-like"/>
    <property type="match status" value="1"/>
</dbReference>
<feature type="binding site" evidence="8">
    <location>
        <position position="343"/>
    </location>
    <ligand>
        <name>L-glutamine</name>
        <dbReference type="ChEBI" id="CHEBI:58359"/>
    </ligand>
</feature>
<keyword evidence="4 8" id="KW-0547">Nucleotide-binding</keyword>
<dbReference type="NCBIfam" id="TIGR01368">
    <property type="entry name" value="CPSaseIIsmall"/>
    <property type="match status" value="1"/>
</dbReference>
<keyword evidence="12" id="KW-1185">Reference proteome</keyword>
<feature type="binding site" evidence="8">
    <location>
        <position position="393"/>
    </location>
    <ligand>
        <name>L-glutamine</name>
        <dbReference type="ChEBI" id="CHEBI:58359"/>
    </ligand>
</feature>
<dbReference type="Pfam" id="PF00988">
    <property type="entry name" value="CPSase_sm_chain"/>
    <property type="match status" value="1"/>
</dbReference>
<dbReference type="PRINTS" id="PR00097">
    <property type="entry name" value="ANTSNTHASEII"/>
</dbReference>
<dbReference type="InterPro" id="IPR035686">
    <property type="entry name" value="CPSase_GATase1"/>
</dbReference>
<feature type="binding site" evidence="8">
    <location>
        <position position="312"/>
    </location>
    <ligand>
        <name>L-glutamine</name>
        <dbReference type="ChEBI" id="CHEBI:58359"/>
    </ligand>
</feature>
<dbReference type="InterPro" id="IPR029062">
    <property type="entry name" value="Class_I_gatase-like"/>
</dbReference>
<feature type="region of interest" description="CPSase" evidence="8">
    <location>
        <begin position="1"/>
        <end position="263"/>
    </location>
</feature>
<evidence type="ECO:0000256" key="1">
    <source>
        <dbReference type="ARBA" id="ARBA00005077"/>
    </source>
</evidence>
<feature type="compositionally biased region" description="Pro residues" evidence="9">
    <location>
        <begin position="1"/>
        <end position="11"/>
    </location>
</feature>
<accession>A0ABZ0QMR4</accession>
<evidence type="ECO:0000256" key="6">
    <source>
        <dbReference type="ARBA" id="ARBA00022962"/>
    </source>
</evidence>
<comment type="similarity">
    <text evidence="2 8">Belongs to the CarA family.</text>
</comment>
<dbReference type="InterPro" id="IPR006274">
    <property type="entry name" value="CarbamoylP_synth_ssu"/>
</dbReference>
<feature type="binding site" evidence="8">
    <location>
        <position position="314"/>
    </location>
    <ligand>
        <name>L-glutamine</name>
        <dbReference type="ChEBI" id="CHEBI:58359"/>
    </ligand>
</feature>
<dbReference type="InterPro" id="IPR050472">
    <property type="entry name" value="Anth_synth/Amidotransfase"/>
</dbReference>
<dbReference type="EMBL" id="CP132508">
    <property type="protein sequence ID" value="WPD18778.1"/>
    <property type="molecule type" value="Genomic_DNA"/>
</dbReference>
<keyword evidence="8" id="KW-0028">Amino-acid biosynthesis</keyword>
<feature type="active site" evidence="8">
    <location>
        <position position="436"/>
    </location>
</feature>
<evidence type="ECO:0000313" key="11">
    <source>
        <dbReference type="EMBL" id="WPD18778.1"/>
    </source>
</evidence>
<feature type="region of interest" description="Disordered" evidence="9">
    <location>
        <begin position="218"/>
        <end position="242"/>
    </location>
</feature>
<evidence type="ECO:0000313" key="12">
    <source>
        <dbReference type="Proteomes" id="UP001304683"/>
    </source>
</evidence>
<feature type="active site" evidence="8">
    <location>
        <position position="434"/>
    </location>
</feature>
<evidence type="ECO:0000256" key="4">
    <source>
        <dbReference type="ARBA" id="ARBA00022741"/>
    </source>
</evidence>
<dbReference type="InterPro" id="IPR017926">
    <property type="entry name" value="GATASE"/>
</dbReference>
<dbReference type="InterPro" id="IPR036480">
    <property type="entry name" value="CarbP_synth_ssu_N_sf"/>
</dbReference>
<evidence type="ECO:0000256" key="9">
    <source>
        <dbReference type="SAM" id="MobiDB-lite"/>
    </source>
</evidence>
<name>A0ABZ0QMR4_9FIRM</name>
<evidence type="ECO:0000256" key="8">
    <source>
        <dbReference type="HAMAP-Rule" id="MF_01209"/>
    </source>
</evidence>
<evidence type="ECO:0000259" key="10">
    <source>
        <dbReference type="SMART" id="SM01097"/>
    </source>
</evidence>